<dbReference type="PANTHER" id="PTHR47852:SF2">
    <property type="entry name" value="WW DOMAIN-CONTAINING PROTEIN"/>
    <property type="match status" value="1"/>
</dbReference>
<evidence type="ECO:0000313" key="1">
    <source>
        <dbReference type="EnsemblPlants" id="KQL10367"/>
    </source>
</evidence>
<dbReference type="Proteomes" id="UP000004995">
    <property type="component" value="Unassembled WGS sequence"/>
</dbReference>
<accession>K3Y0A7</accession>
<sequence>MGRRKERRLAAMAAAGRRVKLDLFLDPSPGEASQKEGIGGEIRDQQTVVPTSPSSSGGFHQFPSKGYVKETCLWIMEHKYGGNLDLLYKHVCPPHVWF</sequence>
<name>K3Y0A7_SETIT</name>
<dbReference type="HOGENOM" id="CLU_182567_0_0_1"/>
<protein>
    <submittedName>
        <fullName evidence="1">Uncharacterized protein</fullName>
    </submittedName>
</protein>
<dbReference type="PANTHER" id="PTHR47852">
    <property type="entry name" value="OS06G0298400 PROTEIN"/>
    <property type="match status" value="1"/>
</dbReference>
<dbReference type="AlphaFoldDB" id="K3Y0A7"/>
<organism evidence="1 2">
    <name type="scientific">Setaria italica</name>
    <name type="common">Foxtail millet</name>
    <name type="synonym">Panicum italicum</name>
    <dbReference type="NCBI Taxonomy" id="4555"/>
    <lineage>
        <taxon>Eukaryota</taxon>
        <taxon>Viridiplantae</taxon>
        <taxon>Streptophyta</taxon>
        <taxon>Embryophyta</taxon>
        <taxon>Tracheophyta</taxon>
        <taxon>Spermatophyta</taxon>
        <taxon>Magnoliopsida</taxon>
        <taxon>Liliopsida</taxon>
        <taxon>Poales</taxon>
        <taxon>Poaceae</taxon>
        <taxon>PACMAD clade</taxon>
        <taxon>Panicoideae</taxon>
        <taxon>Panicodae</taxon>
        <taxon>Paniceae</taxon>
        <taxon>Cenchrinae</taxon>
        <taxon>Setaria</taxon>
    </lineage>
</organism>
<dbReference type="STRING" id="4555.K3Y0A7"/>
<dbReference type="EMBL" id="AGNK02002373">
    <property type="status" value="NOT_ANNOTATED_CDS"/>
    <property type="molecule type" value="Genomic_DNA"/>
</dbReference>
<dbReference type="eggNOG" id="ENOG502S7D0">
    <property type="taxonomic scope" value="Eukaryota"/>
</dbReference>
<dbReference type="InParanoid" id="K3Y0A7"/>
<evidence type="ECO:0000313" key="2">
    <source>
        <dbReference type="Proteomes" id="UP000004995"/>
    </source>
</evidence>
<reference evidence="2" key="1">
    <citation type="journal article" date="2012" name="Nat. Biotechnol.">
        <title>Reference genome sequence of the model plant Setaria.</title>
        <authorList>
            <person name="Bennetzen J.L."/>
            <person name="Schmutz J."/>
            <person name="Wang H."/>
            <person name="Percifield R."/>
            <person name="Hawkins J."/>
            <person name="Pontaroli A.C."/>
            <person name="Estep M."/>
            <person name="Feng L."/>
            <person name="Vaughn J.N."/>
            <person name="Grimwood J."/>
            <person name="Jenkins J."/>
            <person name="Barry K."/>
            <person name="Lindquist E."/>
            <person name="Hellsten U."/>
            <person name="Deshpande S."/>
            <person name="Wang X."/>
            <person name="Wu X."/>
            <person name="Mitros T."/>
            <person name="Triplett J."/>
            <person name="Yang X."/>
            <person name="Ye C.Y."/>
            <person name="Mauro-Herrera M."/>
            <person name="Wang L."/>
            <person name="Li P."/>
            <person name="Sharma M."/>
            <person name="Sharma R."/>
            <person name="Ronald P.C."/>
            <person name="Panaud O."/>
            <person name="Kellogg E.A."/>
            <person name="Brutnell T.P."/>
            <person name="Doust A.N."/>
            <person name="Tuskan G.A."/>
            <person name="Rokhsar D."/>
            <person name="Devos K.M."/>
        </authorList>
    </citation>
    <scope>NUCLEOTIDE SEQUENCE [LARGE SCALE GENOMIC DNA]</scope>
    <source>
        <strain evidence="2">cv. Yugu1</strain>
    </source>
</reference>
<reference evidence="1" key="2">
    <citation type="submission" date="2018-08" db="UniProtKB">
        <authorList>
            <consortium name="EnsemblPlants"/>
        </authorList>
    </citation>
    <scope>IDENTIFICATION</scope>
    <source>
        <strain evidence="1">Yugu1</strain>
    </source>
</reference>
<keyword evidence="2" id="KW-1185">Reference proteome</keyword>
<dbReference type="OMA" id="ETCLWIM"/>
<dbReference type="EnsemblPlants" id="KQL10367">
    <property type="protein sequence ID" value="KQL10367"/>
    <property type="gene ID" value="SETIT_007618mg"/>
</dbReference>
<proteinExistence type="predicted"/>
<dbReference type="Gramene" id="KQL10367">
    <property type="protein sequence ID" value="KQL10367"/>
    <property type="gene ID" value="SETIT_007618mg"/>
</dbReference>